<dbReference type="InterPro" id="IPR000868">
    <property type="entry name" value="Isochorismatase-like_dom"/>
</dbReference>
<keyword evidence="1 3" id="KW-0378">Hydrolase</keyword>
<dbReference type="InterPro" id="IPR036380">
    <property type="entry name" value="Isochorismatase-like_sf"/>
</dbReference>
<dbReference type="Pfam" id="PF00857">
    <property type="entry name" value="Isochorismatase"/>
    <property type="match status" value="1"/>
</dbReference>
<dbReference type="AlphaFoldDB" id="A0A386HSN8"/>
<evidence type="ECO:0000313" key="4">
    <source>
        <dbReference type="Proteomes" id="UP000266118"/>
    </source>
</evidence>
<dbReference type="PANTHER" id="PTHR43540">
    <property type="entry name" value="PEROXYUREIDOACRYLATE/UREIDOACRYLATE AMIDOHYDROLASE-RELATED"/>
    <property type="match status" value="1"/>
</dbReference>
<protein>
    <submittedName>
        <fullName evidence="3">Cysteine hydrolase</fullName>
    </submittedName>
</protein>
<dbReference type="Gene3D" id="3.40.50.850">
    <property type="entry name" value="Isochorismatase-like"/>
    <property type="match status" value="1"/>
</dbReference>
<keyword evidence="4" id="KW-1185">Reference proteome</keyword>
<dbReference type="KEGG" id="ark:D6B99_12895"/>
<name>A0A386HSN8_9BACT</name>
<gene>
    <name evidence="3" type="ORF">D6B99_12895</name>
</gene>
<accession>A0A386HSN8</accession>
<proteinExistence type="predicted"/>
<feature type="domain" description="Isochorismatase-like" evidence="2">
    <location>
        <begin position="5"/>
        <end position="181"/>
    </location>
</feature>
<dbReference type="OrthoDB" id="9785724at2"/>
<dbReference type="RefSeq" id="WP_119989143.1">
    <property type="nucleotide sequence ID" value="NZ_CP032489.1"/>
</dbReference>
<dbReference type="EMBL" id="CP032489">
    <property type="protein sequence ID" value="AYD48420.1"/>
    <property type="molecule type" value="Genomic_DNA"/>
</dbReference>
<organism evidence="3 4">
    <name type="scientific">Arachidicoccus soli</name>
    <dbReference type="NCBI Taxonomy" id="2341117"/>
    <lineage>
        <taxon>Bacteria</taxon>
        <taxon>Pseudomonadati</taxon>
        <taxon>Bacteroidota</taxon>
        <taxon>Chitinophagia</taxon>
        <taxon>Chitinophagales</taxon>
        <taxon>Chitinophagaceae</taxon>
        <taxon>Arachidicoccus</taxon>
    </lineage>
</organism>
<dbReference type="InterPro" id="IPR050272">
    <property type="entry name" value="Isochorismatase-like_hydrls"/>
</dbReference>
<dbReference type="PANTHER" id="PTHR43540:SF7">
    <property type="entry name" value="ISOCHORISMATASE FAMILY PROTEIN YECD"/>
    <property type="match status" value="1"/>
</dbReference>
<evidence type="ECO:0000313" key="3">
    <source>
        <dbReference type="EMBL" id="AYD48420.1"/>
    </source>
</evidence>
<dbReference type="Proteomes" id="UP000266118">
    <property type="component" value="Chromosome"/>
</dbReference>
<evidence type="ECO:0000256" key="1">
    <source>
        <dbReference type="ARBA" id="ARBA00022801"/>
    </source>
</evidence>
<reference evidence="3 4" key="1">
    <citation type="submission" date="2018-09" db="EMBL/GenBank/DDBJ databases">
        <title>Arachidicoccus sp. nov., a bacterium isolated from soil.</title>
        <authorList>
            <person name="Weon H.-Y."/>
            <person name="Kwon S.-W."/>
            <person name="Lee S.A."/>
        </authorList>
    </citation>
    <scope>NUCLEOTIDE SEQUENCE [LARGE SCALE GENOMIC DNA]</scope>
    <source>
        <strain evidence="3 4">KIS59-12</strain>
    </source>
</reference>
<sequence length="186" mass="20799">MNNKTALLVMDMQMGITSRLPQQGEVLINKVADAIKAAREKNILVIFVRVGFRRGMPEVSPNNKSFSAMKGQMTDAQLEAFMQIHPKLEMSEKDILVNKKRVSAFSGSDLEMILRANDIAHLILTGIATSGIVLSTIREAFDKDYQQTVLSDACADTEEEVHQFLVQKIFPKQAAVKTIEDWKCTL</sequence>
<dbReference type="SUPFAM" id="SSF52499">
    <property type="entry name" value="Isochorismatase-like hydrolases"/>
    <property type="match status" value="1"/>
</dbReference>
<dbReference type="CDD" id="cd00431">
    <property type="entry name" value="cysteine_hydrolases"/>
    <property type="match status" value="1"/>
</dbReference>
<dbReference type="GO" id="GO:0016787">
    <property type="term" value="F:hydrolase activity"/>
    <property type="evidence" value="ECO:0007669"/>
    <property type="project" value="UniProtKB-KW"/>
</dbReference>
<evidence type="ECO:0000259" key="2">
    <source>
        <dbReference type="Pfam" id="PF00857"/>
    </source>
</evidence>